<dbReference type="InterPro" id="IPR029058">
    <property type="entry name" value="AB_hydrolase_fold"/>
</dbReference>
<dbReference type="InterPro" id="IPR003386">
    <property type="entry name" value="LACT/PDAT_acylTrfase"/>
</dbReference>
<dbReference type="RefSeq" id="WP_184670217.1">
    <property type="nucleotide sequence ID" value="NZ_BAABAI010000026.1"/>
</dbReference>
<comment type="caution">
    <text evidence="1">The sequence shown here is derived from an EMBL/GenBank/DDBJ whole genome shotgun (WGS) entry which is preliminary data.</text>
</comment>
<sequence>MRREHVDDLVVVIPGILGSRLAVDGKEVWGTSPGAALRAIRTFAGSIKDLRLPKDIGDGHPGDGVVPTGLLPSLHALPGVWPVVDGYGSLIDWLERTFTLRRALPGDGPDTAVNLVEFAYDWRLSCRYNAHLLSIRVDKALGRWRTRHPDAQVRLICHSMGGLIARYWVECLGGAEVTRLLVTLGTPHRRSIGALASLVNGDRVAGVDLTAFSRSLPSLHQLTPDYACIESPDGLRTTHELSTTLDGVDANLLADARRFHDEIRTAALGRVAAGGSDRLCRPVVGVRQPTPTTAAVVDGRLRLIETIEGKDEGGDGRVPRFAAYPAEVSLDDPAARSSFANHGAIKRHAGVRGDLYDALAPEPGVYRGAEPGHPLGVRVPEFLAPGEPLRIEAEAVTGGRGSDRLAVRAVVEPEDGRAVTRVLRNLGDGRYEATVDGLSPGAYAVSVHASSDQPSDAVTAMTLVLEGDE</sequence>
<dbReference type="Pfam" id="PF02450">
    <property type="entry name" value="LCAT"/>
    <property type="match status" value="1"/>
</dbReference>
<evidence type="ECO:0008006" key="3">
    <source>
        <dbReference type="Google" id="ProtNLM"/>
    </source>
</evidence>
<evidence type="ECO:0000313" key="1">
    <source>
        <dbReference type="EMBL" id="MBB4966300.1"/>
    </source>
</evidence>
<proteinExistence type="predicted"/>
<reference evidence="1 2" key="1">
    <citation type="submission" date="2020-08" db="EMBL/GenBank/DDBJ databases">
        <title>Sequencing the genomes of 1000 actinobacteria strains.</title>
        <authorList>
            <person name="Klenk H.-P."/>
        </authorList>
    </citation>
    <scope>NUCLEOTIDE SEQUENCE [LARGE SCALE GENOMIC DNA]</scope>
    <source>
        <strain evidence="1 2">DSM 45084</strain>
    </source>
</reference>
<evidence type="ECO:0000313" key="2">
    <source>
        <dbReference type="Proteomes" id="UP000542674"/>
    </source>
</evidence>
<keyword evidence="2" id="KW-1185">Reference proteome</keyword>
<dbReference type="Gene3D" id="3.40.50.1820">
    <property type="entry name" value="alpha/beta hydrolase"/>
    <property type="match status" value="1"/>
</dbReference>
<gene>
    <name evidence="1" type="ORF">F4559_003659</name>
</gene>
<dbReference type="AlphaFoldDB" id="A0A7W7T6W1"/>
<dbReference type="EMBL" id="JACHJS010000001">
    <property type="protein sequence ID" value="MBB4966300.1"/>
    <property type="molecule type" value="Genomic_DNA"/>
</dbReference>
<dbReference type="GO" id="GO:0006629">
    <property type="term" value="P:lipid metabolic process"/>
    <property type="evidence" value="ECO:0007669"/>
    <property type="project" value="InterPro"/>
</dbReference>
<accession>A0A7W7T6W1</accession>
<dbReference type="GO" id="GO:0008374">
    <property type="term" value="F:O-acyltransferase activity"/>
    <property type="evidence" value="ECO:0007669"/>
    <property type="project" value="InterPro"/>
</dbReference>
<dbReference type="SUPFAM" id="SSF53474">
    <property type="entry name" value="alpha/beta-Hydrolases"/>
    <property type="match status" value="1"/>
</dbReference>
<name>A0A7W7T6W1_9PSEU</name>
<protein>
    <recommendedName>
        <fullName evidence="3">Lecithin:cholesterol acyltransferase</fullName>
    </recommendedName>
</protein>
<dbReference type="Proteomes" id="UP000542674">
    <property type="component" value="Unassembled WGS sequence"/>
</dbReference>
<organism evidence="1 2">
    <name type="scientific">Saccharothrix violaceirubra</name>
    <dbReference type="NCBI Taxonomy" id="413306"/>
    <lineage>
        <taxon>Bacteria</taxon>
        <taxon>Bacillati</taxon>
        <taxon>Actinomycetota</taxon>
        <taxon>Actinomycetes</taxon>
        <taxon>Pseudonocardiales</taxon>
        <taxon>Pseudonocardiaceae</taxon>
        <taxon>Saccharothrix</taxon>
    </lineage>
</organism>
<dbReference type="PANTHER" id="PTHR11440">
    <property type="entry name" value="LECITHIN-CHOLESTEROL ACYLTRANSFERASE-RELATED"/>
    <property type="match status" value="1"/>
</dbReference>